<accession>A0A1S8L0G4</accession>
<protein>
    <submittedName>
        <fullName evidence="2">Uncharacterized protein</fullName>
    </submittedName>
</protein>
<sequence>MESKKLKEYKVFLFFITLLFGTIFIEIIGSNKIYAFSGTGTGALNDPYVVTSKAQLQEISSNLSANYKLGCDIDLGNVEWTPIGNSTAQFSGSFDGGGHVITNLSITKVNVDGNSLFGYVNNGTIKNLSIKGVNINGQNYTGAIAGSISGTSIIDNCSAEGSVTGSGNTGGLVGEASGLSISNSYSSVSVTAKGDNAGGIAGNLTGNITSCYVTAEVIGQSGNYTGSLVGKEEGDISKSYTTSDVSSNGSYVGGLAGWLHGQIDQCYDTGGVAAAGDDVGGIVGYSSSDNVIKDSFNLGVVKGRNYVGGLQGYNAETEGGSSNATIQNCYSSGRIIVTGTGSGGLSGTNTTIISSYYDGVASKYAPQSVYDISKLSTAMKMSSTFKNWDLSGIWAIDEGTSYPYLKAVKKPDGVEAAPTGEVASGKGTTDDPYIISNTKQLQNIKYEVGASYKLANDIDIANIDWTAIGSNSAVPFTGIFDGNGHSIENFSGDYTNGLFGCVKGGTIKNLNIKNVNISDGSYTGALASNVYGGSTIDNCSVIDGTVSGSGCTGGLIGIGSNVTITNSYSNINVIGKGDSVGGLVGSLTGTIKDCYVLGNVNAKSSNIGGIVGSFQGDISEVYFSGTITGANNVGGILGNSSSGTVKDCFSLGTISGNSYVGGILGNGNTTITSSYSAAKTIGTGTNVGGISGTSTTVTNGYFDSRISGIKNPSGEAKDTKDLYNKETYSNWDFTSTWSKDTQYPYLTKLPKPNFPVEIPDGLNVSDITSTSMKITWNESLGAVGYDIEIDGKVIDAGNNTSYNCTGLTAGTNHTFRVRAKTSNMASDWSQAVSQSTLSVVSNVNATVTSTSLKLTWDAVNGTTSYEVEVDGNLIIGLTDTNYEVKGLLPGTSHTYRVRAITTAGTGDWSILSSKTTLNLVTGIKNSVTSTSIKLNWDAISGAVSYDVEVDGKLVTGITSTNYEITGLTPGTTHTYRVRAEFMDGVGDFSELTSVTTLSTVVNVTSTVTSNSINVSWDKVDGATSYDIEVDGKVITGLTSTGYEITGLTPGTSHSYRVRVTTAAGTGDWTDLTTKVTLSVVTNVISTVTSNSINVSWDKIDGAVSYDIEVDGKVITGITGTNYIISGLEAGTVHSYRVRVITAAGVGEWTELATKTTLSVVTNVQATITSNSINVSWDKVDAAVSYDIEVDGKVITGITGTSYKITGLTAGTSHTYRVRVTTLAGIGDWTGLTTKSTLSVVTGVTSVVSSTSITVNWDKVDGSTSYDIEVDGKIITGITGTSYEITGLTAGTSHTYRVRVTTSAGVGDWTDLTTKVTLSVVSNITATVDSTSITVNWTAVDGATGYDIEVDGKVITGIASTSYEITGLTPGTTHAYRIRAISIAGAGEWSEVESKTTLSVVSNVTSIATSTSITVNWDKVAGAVSYDVEVDGKVITGITGTSYEITGLTAGTDHTYRVRVITTAGVGVWTDLTTKSTLSIVTGVTSVVGSTTITVNWTAVTGATGYDIEVDGKVITGITGTRYEITGLTAGTSYNYRVRAIFSEGTSDWNELITKSTLSVVTNVTAVASSTSITTSWAAVAGAISYDIEVDGKVITGITSTSYVISDLTVGTNHTYRVRVITAAGTGDWTDVYSKVTLDVVSNVTSIATSTSITVNWDKVAGATGYDIEVDGKVITGITSNSYVITGLTPGTAYSYRVRADVSTGVGDWSGLVTQSTLSTVSNVTAAVTSTSMTVNWTAVVGATSYDVEVDGKVITGITSNSYVITGLTAGTDHTYRVRVITAAGTGEWTELTTGTTVSIVGNVTAVVTSTSMTLNWTAVVGVTSYDIEVDGKVITGITDTSYVITDLTPGTSHSYRIRVITSVGVGDWSNITTKSTLSVVGNVTTAVTSTSITLNWAAVTGAVSYDVEVDGKVITGVTGTNYIITGLTAGTDHTYRVRVIFAEGTSDWSKLVTQSTLSVVANVTSTVTSTSMTVNWTAVVGATSYDIEVDGKVITGVTNTSYVITGLTPGTDHSYRVRVVTAAGIGEWTTLTKGTTITIVSNVTSSVSSTSITASWAAVVGAISYDIEVDGKVITGITSNSYVITGLTPGTDYSYKVRVVTSAGISDWSQLVTETTIGVVNNVTAVLNNNSMTVSWTAASGAASYDIEVNGTIISGITGTNYVITGLTPGTTYTYKVRVNTSNGIGDWSNPIVKADLNIIPSNGVTAIVTGTSVNLSWQGIAGAAGYDVEVDGTIVSVGNITSYVATNLQPGVTHTYRIRPTTEGGVGDWSSPIVKTTLDVITQGNITAVPTDTSVNVSWQGVAGATGYDIEIDGKVISGITRTSYEITGLQPGIAVSYRIRPITVDGVGVWSEVISQTTLSVVGGIVSTPDSTSLTVGWTAVAGAISYDVEVDGKVITGIAGTNYVITGLAPGTDHTYRVRVITAAGVGVWSDIVTKTTLSVVGGIVSTPDSTSLTVGWTAVAGAISYDVEVDGKVITGIAGTNYVITGLTPGTDHTYRVRVITAAGVGVWSDIVTKTTLSVVGGIVSTPDSTSLTVGWTAVAGAISYDVEVDGKVITGIAGTNYVITGLTPGTDHTYRVRVTTAAGVGVWSDIVTKTTLSVVTNVTSTVDTSSMTIAWTAVAGAISYDIEVDGTVTTGITGTSYVVSGLTAGTSHNYRVRALTTAGTGVWSNLSTNTLLLPIAISIQSDKTTISSGSTLVIYVMMKNCNDISSEDICIQYDTKAFKLVSTEATNNDKFGISDEENMNDGQIQIIGGSNGQENNISGQLNIIKLTFKVNQDVQQGKITVTDAIVGDGNDKIYEATCSGQDFQIVTGDVNGDGKVTVDDEAIASRLVGTDPSKWGSYNPDVNGDGKVDNEDLKIISQHITH</sequence>
<name>A0A1S8L0G4_9CLOT</name>
<dbReference type="Pfam" id="PF05342">
    <property type="entry name" value="Peptidase_M26_N"/>
    <property type="match status" value="2"/>
</dbReference>
<dbReference type="PROSITE" id="PS00018">
    <property type="entry name" value="EF_HAND_1"/>
    <property type="match status" value="1"/>
</dbReference>
<dbReference type="InterPro" id="IPR036439">
    <property type="entry name" value="Dockerin_dom_sf"/>
</dbReference>
<dbReference type="InterPro" id="IPR003961">
    <property type="entry name" value="FN3_dom"/>
</dbReference>
<dbReference type="PROSITE" id="PS51766">
    <property type="entry name" value="DOCKERIN"/>
    <property type="match status" value="1"/>
</dbReference>
<dbReference type="GO" id="GO:0008270">
    <property type="term" value="F:zinc ion binding"/>
    <property type="evidence" value="ECO:0007669"/>
    <property type="project" value="InterPro"/>
</dbReference>
<dbReference type="Gene3D" id="1.10.1330.10">
    <property type="entry name" value="Dockerin domain"/>
    <property type="match status" value="1"/>
</dbReference>
<dbReference type="Gene3D" id="2.60.40.10">
    <property type="entry name" value="Immunoglobulins"/>
    <property type="match status" value="24"/>
</dbReference>
<dbReference type="GO" id="GO:0030246">
    <property type="term" value="F:carbohydrate binding"/>
    <property type="evidence" value="ECO:0007669"/>
    <property type="project" value="InterPro"/>
</dbReference>
<dbReference type="EMBL" id="CP096983">
    <property type="protein sequence ID" value="URZ10653.1"/>
    <property type="molecule type" value="Genomic_DNA"/>
</dbReference>
<dbReference type="InterPro" id="IPR018247">
    <property type="entry name" value="EF_Hand_1_Ca_BS"/>
</dbReference>
<dbReference type="KEGG" id="crw:CROST_013630"/>
<dbReference type="Pfam" id="PF00041">
    <property type="entry name" value="fn3"/>
    <property type="match status" value="19"/>
</dbReference>
<gene>
    <name evidence="2" type="ORF">CROST_013630</name>
</gene>
<dbReference type="InterPro" id="IPR002105">
    <property type="entry name" value="Dockerin_1_rpt"/>
</dbReference>
<dbReference type="GO" id="GO:0016020">
    <property type="term" value="C:membrane"/>
    <property type="evidence" value="ECO:0007669"/>
    <property type="project" value="InterPro"/>
</dbReference>
<dbReference type="PROSITE" id="PS50853">
    <property type="entry name" value="FN3"/>
    <property type="match status" value="13"/>
</dbReference>
<dbReference type="STRING" id="84029.CROST_34540"/>
<dbReference type="SUPFAM" id="SSF49265">
    <property type="entry name" value="Fibronectin type III"/>
    <property type="match status" value="13"/>
</dbReference>
<dbReference type="GO" id="GO:0004222">
    <property type="term" value="F:metalloendopeptidase activity"/>
    <property type="evidence" value="ECO:0007669"/>
    <property type="project" value="InterPro"/>
</dbReference>
<dbReference type="SUPFAM" id="SSF49384">
    <property type="entry name" value="Carbohydrate-binding domain"/>
    <property type="match status" value="1"/>
</dbReference>
<dbReference type="InterPro" id="IPR013783">
    <property type="entry name" value="Ig-like_fold"/>
</dbReference>
<dbReference type="SUPFAM" id="SSF63446">
    <property type="entry name" value="Type I dockerin domain"/>
    <property type="match status" value="1"/>
</dbReference>
<dbReference type="InterPro" id="IPR016134">
    <property type="entry name" value="Dockerin_dom"/>
</dbReference>
<reference evidence="2 3" key="1">
    <citation type="submission" date="2022-04" db="EMBL/GenBank/DDBJ databases">
        <title>Genome sequence of C. roseum typestrain.</title>
        <authorList>
            <person name="Poehlein A."/>
            <person name="Schoch T."/>
            <person name="Duerre P."/>
            <person name="Daniel R."/>
        </authorList>
    </citation>
    <scope>NUCLEOTIDE SEQUENCE [LARGE SCALE GENOMIC DNA]</scope>
    <source>
        <strain evidence="2 3">DSM 7320</strain>
    </source>
</reference>
<keyword evidence="1" id="KW-0677">Repeat</keyword>
<evidence type="ECO:0000313" key="3">
    <source>
        <dbReference type="Proteomes" id="UP000190951"/>
    </source>
</evidence>
<dbReference type="CDD" id="cd08547">
    <property type="entry name" value="Type_II_cohesin"/>
    <property type="match status" value="1"/>
</dbReference>
<dbReference type="GO" id="GO:0004553">
    <property type="term" value="F:hydrolase activity, hydrolyzing O-glycosyl compounds"/>
    <property type="evidence" value="ECO:0007669"/>
    <property type="project" value="InterPro"/>
</dbReference>
<dbReference type="InterPro" id="IPR050964">
    <property type="entry name" value="Striated_Muscle_Regulatory"/>
</dbReference>
<dbReference type="GO" id="GO:0000272">
    <property type="term" value="P:polysaccharide catabolic process"/>
    <property type="evidence" value="ECO:0007669"/>
    <property type="project" value="InterPro"/>
</dbReference>
<dbReference type="InterPro" id="IPR008965">
    <property type="entry name" value="CBM2/CBM3_carb-bd_dom_sf"/>
</dbReference>
<dbReference type="Gene3D" id="2.60.40.680">
    <property type="match status" value="1"/>
</dbReference>
<evidence type="ECO:0000256" key="1">
    <source>
        <dbReference type="ARBA" id="ARBA00022737"/>
    </source>
</evidence>
<dbReference type="SMART" id="SM00060">
    <property type="entry name" value="FN3"/>
    <property type="match status" value="24"/>
</dbReference>
<evidence type="ECO:0000313" key="2">
    <source>
        <dbReference type="EMBL" id="URZ10653.1"/>
    </source>
</evidence>
<dbReference type="InterPro" id="IPR036116">
    <property type="entry name" value="FN3_sf"/>
</dbReference>
<dbReference type="PANTHER" id="PTHR13817">
    <property type="entry name" value="TITIN"/>
    <property type="match status" value="1"/>
</dbReference>
<dbReference type="InterPro" id="IPR008006">
    <property type="entry name" value="Peptidase_M26_N_dom"/>
</dbReference>
<dbReference type="PANTHER" id="PTHR13817:SF73">
    <property type="entry name" value="FIBRONECTIN TYPE-III DOMAIN-CONTAINING PROTEIN"/>
    <property type="match status" value="1"/>
</dbReference>
<dbReference type="CDD" id="cd00063">
    <property type="entry name" value="FN3"/>
    <property type="match status" value="23"/>
</dbReference>
<dbReference type="Pfam" id="PF00404">
    <property type="entry name" value="Dockerin_1"/>
    <property type="match status" value="1"/>
</dbReference>
<dbReference type="Gene3D" id="2.160.20.110">
    <property type="match status" value="3"/>
</dbReference>
<keyword evidence="3" id="KW-1185">Reference proteome</keyword>
<dbReference type="Proteomes" id="UP000190951">
    <property type="component" value="Chromosome"/>
</dbReference>
<proteinExistence type="predicted"/>
<organism evidence="2 3">
    <name type="scientific">Clostridium felsineum</name>
    <dbReference type="NCBI Taxonomy" id="36839"/>
    <lineage>
        <taxon>Bacteria</taxon>
        <taxon>Bacillati</taxon>
        <taxon>Bacillota</taxon>
        <taxon>Clostridia</taxon>
        <taxon>Eubacteriales</taxon>
        <taxon>Clostridiaceae</taxon>
        <taxon>Clostridium</taxon>
    </lineage>
</organism>
<dbReference type="CDD" id="cd14256">
    <property type="entry name" value="Dockerin_I"/>
    <property type="match status" value="1"/>
</dbReference>